<dbReference type="CDD" id="cd04301">
    <property type="entry name" value="NAT_SF"/>
    <property type="match status" value="1"/>
</dbReference>
<gene>
    <name evidence="1" type="ORF">SAMN04488136_12919</name>
</gene>
<proteinExistence type="predicted"/>
<evidence type="ECO:0000313" key="2">
    <source>
        <dbReference type="Proteomes" id="UP000198854"/>
    </source>
</evidence>
<keyword evidence="2" id="KW-1185">Reference proteome</keyword>
<evidence type="ECO:0000313" key="1">
    <source>
        <dbReference type="EMBL" id="SDH78391.1"/>
    </source>
</evidence>
<dbReference type="Proteomes" id="UP000198854">
    <property type="component" value="Unassembled WGS sequence"/>
</dbReference>
<accession>A0A1G8F8E9</accession>
<protein>
    <recommendedName>
        <fullName evidence="3">N-acetyltransferase domain-containing protein</fullName>
    </recommendedName>
</protein>
<evidence type="ECO:0008006" key="3">
    <source>
        <dbReference type="Google" id="ProtNLM"/>
    </source>
</evidence>
<dbReference type="STRING" id="861298.SAMN04488136_12919"/>
<organism evidence="1 2">
    <name type="scientific">Vibrio xiamenensis</name>
    <dbReference type="NCBI Taxonomy" id="861298"/>
    <lineage>
        <taxon>Bacteria</taxon>
        <taxon>Pseudomonadati</taxon>
        <taxon>Pseudomonadota</taxon>
        <taxon>Gammaproteobacteria</taxon>
        <taxon>Vibrionales</taxon>
        <taxon>Vibrionaceae</taxon>
        <taxon>Vibrio</taxon>
    </lineage>
</organism>
<dbReference type="EMBL" id="FNDD01000029">
    <property type="protein sequence ID" value="SDH78391.1"/>
    <property type="molecule type" value="Genomic_DNA"/>
</dbReference>
<dbReference type="AlphaFoldDB" id="A0A1G8F8E9"/>
<reference evidence="1 2" key="1">
    <citation type="submission" date="2016-10" db="EMBL/GenBank/DDBJ databases">
        <authorList>
            <person name="de Groot N.N."/>
        </authorList>
    </citation>
    <scope>NUCLEOTIDE SEQUENCE [LARGE SCALE GENOMIC DNA]</scope>
    <source>
        <strain evidence="1 2">CGMCC 1.10228</strain>
    </source>
</reference>
<name>A0A1G8F8E9_9VIBR</name>
<sequence>MVTAMARWFTHKDSSQIQLVLINKTPLISTASAILTLADGHKITLDMTLKYAYHRRGESKHLSSIHIDDLFGNGDTTPHYRNQGYGSSLVATCLKFIRQHQRISNNEACEVTGKMVPCCDTSPHSSSRRAAFWQKMGMDLKSKHQAVSEFSGDLNDPQRDRYAWRTDWHSAIHSGSRTLNSCHSQELNIRHQAHLPANH</sequence>
<dbReference type="Gene3D" id="3.40.630.30">
    <property type="match status" value="1"/>
</dbReference>